<feature type="region of interest" description="Disordered" evidence="1">
    <location>
        <begin position="38"/>
        <end position="65"/>
    </location>
</feature>
<evidence type="ECO:0000313" key="2">
    <source>
        <dbReference type="EMBL" id="WVZ62146.1"/>
    </source>
</evidence>
<evidence type="ECO:0000256" key="1">
    <source>
        <dbReference type="SAM" id="MobiDB-lite"/>
    </source>
</evidence>
<name>A0AAQ3SWX0_PASNO</name>
<protein>
    <submittedName>
        <fullName evidence="2">Uncharacterized protein</fullName>
    </submittedName>
</protein>
<dbReference type="EMBL" id="CP144747">
    <property type="protein sequence ID" value="WVZ62146.1"/>
    <property type="molecule type" value="Genomic_DNA"/>
</dbReference>
<dbReference type="AlphaFoldDB" id="A0AAQ3SWX0"/>
<dbReference type="Proteomes" id="UP001341281">
    <property type="component" value="Chromosome 03"/>
</dbReference>
<proteinExistence type="predicted"/>
<evidence type="ECO:0000313" key="3">
    <source>
        <dbReference type="Proteomes" id="UP001341281"/>
    </source>
</evidence>
<accession>A0AAQ3SWX0</accession>
<keyword evidence="3" id="KW-1185">Reference proteome</keyword>
<reference evidence="2 3" key="1">
    <citation type="submission" date="2024-02" db="EMBL/GenBank/DDBJ databases">
        <title>High-quality chromosome-scale genome assembly of Pensacola bahiagrass (Paspalum notatum Flugge var. saurae).</title>
        <authorList>
            <person name="Vega J.M."/>
            <person name="Podio M."/>
            <person name="Orjuela J."/>
            <person name="Siena L.A."/>
            <person name="Pessino S.C."/>
            <person name="Combes M.C."/>
            <person name="Mariac C."/>
            <person name="Albertini E."/>
            <person name="Pupilli F."/>
            <person name="Ortiz J.P.A."/>
            <person name="Leblanc O."/>
        </authorList>
    </citation>
    <scope>NUCLEOTIDE SEQUENCE [LARGE SCALE GENOMIC DNA]</scope>
    <source>
        <strain evidence="2">R1</strain>
        <tissue evidence="2">Leaf</tissue>
    </source>
</reference>
<organism evidence="2 3">
    <name type="scientific">Paspalum notatum var. saurae</name>
    <dbReference type="NCBI Taxonomy" id="547442"/>
    <lineage>
        <taxon>Eukaryota</taxon>
        <taxon>Viridiplantae</taxon>
        <taxon>Streptophyta</taxon>
        <taxon>Embryophyta</taxon>
        <taxon>Tracheophyta</taxon>
        <taxon>Spermatophyta</taxon>
        <taxon>Magnoliopsida</taxon>
        <taxon>Liliopsida</taxon>
        <taxon>Poales</taxon>
        <taxon>Poaceae</taxon>
        <taxon>PACMAD clade</taxon>
        <taxon>Panicoideae</taxon>
        <taxon>Andropogonodae</taxon>
        <taxon>Paspaleae</taxon>
        <taxon>Paspalinae</taxon>
        <taxon>Paspalum</taxon>
    </lineage>
</organism>
<gene>
    <name evidence="2" type="ORF">U9M48_011926</name>
</gene>
<sequence>MLMAQEAVSSMDMEQLDSVDRCVRAFMKLAQQLEKAPGFLDSDASGPGDVAAPPAESRVPLHGSGLSPCRSVSVRIWPAITTSRWRSKNTE</sequence>